<dbReference type="NCBIfam" id="TIGR01188">
    <property type="entry name" value="drrA"/>
    <property type="match status" value="1"/>
</dbReference>
<dbReference type="GO" id="GO:0046677">
    <property type="term" value="P:response to antibiotic"/>
    <property type="evidence" value="ECO:0007669"/>
    <property type="project" value="UniProtKB-KW"/>
</dbReference>
<comment type="similarity">
    <text evidence="10">Belongs to the ABC transporter superfamily. Drug exporter-1 (DrugE1) (TC 3.A.1.105) family.</text>
</comment>
<evidence type="ECO:0000256" key="4">
    <source>
        <dbReference type="ARBA" id="ARBA00022475"/>
    </source>
</evidence>
<evidence type="ECO:0000256" key="9">
    <source>
        <dbReference type="ARBA" id="ARBA00023251"/>
    </source>
</evidence>
<keyword evidence="9" id="KW-0046">Antibiotic resistance</keyword>
<dbReference type="EMBL" id="CP010407">
    <property type="protein sequence ID" value="AJF68705.1"/>
    <property type="molecule type" value="Genomic_DNA"/>
</dbReference>
<protein>
    <recommendedName>
        <fullName evidence="2">ABC-type xenobiotic transporter</fullName>
        <ecNumber evidence="2">7.6.2.2</ecNumber>
    </recommendedName>
</protein>
<evidence type="ECO:0000256" key="5">
    <source>
        <dbReference type="ARBA" id="ARBA00022741"/>
    </source>
</evidence>
<dbReference type="STRING" id="362257.SVTN_34610"/>
<proteinExistence type="inferred from homology"/>
<dbReference type="InterPro" id="IPR027417">
    <property type="entry name" value="P-loop_NTPase"/>
</dbReference>
<dbReference type="HOGENOM" id="CLU_000604_1_2_11"/>
<dbReference type="PANTHER" id="PTHR42711:SF19">
    <property type="entry name" value="DOXORUBICIN RESISTANCE ATP-BINDING PROTEIN DRRA"/>
    <property type="match status" value="1"/>
</dbReference>
<feature type="region of interest" description="Disordered" evidence="11">
    <location>
        <begin position="1"/>
        <end position="21"/>
    </location>
</feature>
<organism evidence="13 14">
    <name type="scientific">Streptomyces vietnamensis</name>
    <dbReference type="NCBI Taxonomy" id="362257"/>
    <lineage>
        <taxon>Bacteria</taxon>
        <taxon>Bacillati</taxon>
        <taxon>Actinomycetota</taxon>
        <taxon>Actinomycetes</taxon>
        <taxon>Kitasatosporales</taxon>
        <taxon>Streptomycetaceae</taxon>
        <taxon>Streptomyces</taxon>
    </lineage>
</organism>
<evidence type="ECO:0000256" key="2">
    <source>
        <dbReference type="ARBA" id="ARBA00012191"/>
    </source>
</evidence>
<gene>
    <name evidence="13" type="ORF">SVTN_34610</name>
</gene>
<accession>A0A0B5I3P9</accession>
<dbReference type="GO" id="GO:0008559">
    <property type="term" value="F:ABC-type xenobiotic transporter activity"/>
    <property type="evidence" value="ECO:0007669"/>
    <property type="project" value="UniProtKB-EC"/>
</dbReference>
<sequence>MPSSVMPMPMPSQADGRPSPAAVSAVGLRKSYGDKVVLDGIDLHIPEGSIFALLGPNGAGKTTAVKILSTLITADGGQARVAGHDLTAEAQSVRAAIGVTGQFSAVDGLITGEENMLLMADLNHLSKQEGRRVTAELLERFDLTEAAKKPASTYSGGMKRRLDIAMTLVGSPRIIFLDEPTTGLDPRSRHNMWQIIRELVSDGVTVFLTTQYLEEADQLADRIAVLNNGKIAAEGTAEELKRLIPGGHIRLRFTDPDAYRAAATALTGAARDDEALALQLPSNGTQRELRSVLDWLDSADIEADELTLHTPDLDDVFFALTATAQPKEAVR</sequence>
<evidence type="ECO:0000256" key="3">
    <source>
        <dbReference type="ARBA" id="ARBA00022448"/>
    </source>
</evidence>
<dbReference type="InterPro" id="IPR017871">
    <property type="entry name" value="ABC_transporter-like_CS"/>
</dbReference>
<evidence type="ECO:0000256" key="8">
    <source>
        <dbReference type="ARBA" id="ARBA00023136"/>
    </source>
</evidence>
<dbReference type="KEGG" id="svt:SVTN_34610"/>
<evidence type="ECO:0000256" key="1">
    <source>
        <dbReference type="ARBA" id="ARBA00004413"/>
    </source>
</evidence>
<feature type="domain" description="ABC transporter" evidence="12">
    <location>
        <begin position="23"/>
        <end position="253"/>
    </location>
</feature>
<keyword evidence="3" id="KW-0813">Transport</keyword>
<dbReference type="InterPro" id="IPR003439">
    <property type="entry name" value="ABC_transporter-like_ATP-bd"/>
</dbReference>
<dbReference type="InterPro" id="IPR050763">
    <property type="entry name" value="ABC_transporter_ATP-binding"/>
</dbReference>
<dbReference type="GO" id="GO:0005886">
    <property type="term" value="C:plasma membrane"/>
    <property type="evidence" value="ECO:0007669"/>
    <property type="project" value="UniProtKB-SubCell"/>
</dbReference>
<evidence type="ECO:0000313" key="13">
    <source>
        <dbReference type="EMBL" id="AJF68705.1"/>
    </source>
</evidence>
<dbReference type="InterPro" id="IPR003593">
    <property type="entry name" value="AAA+_ATPase"/>
</dbReference>
<dbReference type="PROSITE" id="PS50893">
    <property type="entry name" value="ABC_TRANSPORTER_2"/>
    <property type="match status" value="1"/>
</dbReference>
<evidence type="ECO:0000256" key="10">
    <source>
        <dbReference type="ARBA" id="ARBA00049985"/>
    </source>
</evidence>
<dbReference type="InterPro" id="IPR005894">
    <property type="entry name" value="DrrA"/>
</dbReference>
<evidence type="ECO:0000313" key="14">
    <source>
        <dbReference type="Proteomes" id="UP000031774"/>
    </source>
</evidence>
<keyword evidence="6" id="KW-0067">ATP-binding</keyword>
<dbReference type="PROSITE" id="PS00211">
    <property type="entry name" value="ABC_TRANSPORTER_1"/>
    <property type="match status" value="1"/>
</dbReference>
<keyword evidence="14" id="KW-1185">Reference proteome</keyword>
<reference evidence="13 14" key="1">
    <citation type="submission" date="2014-12" db="EMBL/GenBank/DDBJ databases">
        <title>Complete genome sequence of Streptomyces vietnamensis strain GIMV4.0001, a genetic manipulable producer of the benzoisochromanequinone antibiotic granaticin.</title>
        <authorList>
            <person name="Deng M.R."/>
            <person name="Guo J."/>
            <person name="Ma L.Y."/>
            <person name="Feng G.D."/>
            <person name="Mo C.Y."/>
            <person name="Zhu H.H."/>
        </authorList>
    </citation>
    <scope>NUCLEOTIDE SEQUENCE [LARGE SCALE GENOMIC DNA]</scope>
    <source>
        <strain evidence="14">GIMV4.0001</strain>
    </source>
</reference>
<dbReference type="GO" id="GO:0005524">
    <property type="term" value="F:ATP binding"/>
    <property type="evidence" value="ECO:0007669"/>
    <property type="project" value="UniProtKB-KW"/>
</dbReference>
<keyword evidence="5" id="KW-0547">Nucleotide-binding</keyword>
<dbReference type="GO" id="GO:1900753">
    <property type="term" value="P:doxorubicin transport"/>
    <property type="evidence" value="ECO:0007669"/>
    <property type="project" value="InterPro"/>
</dbReference>
<dbReference type="AlphaFoldDB" id="A0A0B5I3P9"/>
<dbReference type="RefSeq" id="WP_041132627.1">
    <property type="nucleotide sequence ID" value="NZ_CP010407.1"/>
</dbReference>
<keyword evidence="7" id="KW-1278">Translocase</keyword>
<keyword evidence="4" id="KW-1003">Cell membrane</keyword>
<name>A0A0B5I3P9_9ACTN</name>
<dbReference type="GO" id="GO:0043215">
    <property type="term" value="P:daunorubicin transport"/>
    <property type="evidence" value="ECO:0007669"/>
    <property type="project" value="InterPro"/>
</dbReference>
<evidence type="ECO:0000256" key="6">
    <source>
        <dbReference type="ARBA" id="ARBA00022840"/>
    </source>
</evidence>
<evidence type="ECO:0000256" key="7">
    <source>
        <dbReference type="ARBA" id="ARBA00022967"/>
    </source>
</evidence>
<dbReference type="PANTHER" id="PTHR42711">
    <property type="entry name" value="ABC TRANSPORTER ATP-BINDING PROTEIN"/>
    <property type="match status" value="1"/>
</dbReference>
<keyword evidence="8" id="KW-0472">Membrane</keyword>
<dbReference type="Gene3D" id="3.40.50.300">
    <property type="entry name" value="P-loop containing nucleotide triphosphate hydrolases"/>
    <property type="match status" value="1"/>
</dbReference>
<dbReference type="EC" id="7.6.2.2" evidence="2"/>
<evidence type="ECO:0000259" key="12">
    <source>
        <dbReference type="PROSITE" id="PS50893"/>
    </source>
</evidence>
<evidence type="ECO:0000256" key="11">
    <source>
        <dbReference type="SAM" id="MobiDB-lite"/>
    </source>
</evidence>
<dbReference type="FunFam" id="3.40.50.300:FF:000589">
    <property type="entry name" value="ABC transporter, ATP-binding subunit"/>
    <property type="match status" value="1"/>
</dbReference>
<dbReference type="SUPFAM" id="SSF52540">
    <property type="entry name" value="P-loop containing nucleoside triphosphate hydrolases"/>
    <property type="match status" value="1"/>
</dbReference>
<dbReference type="Proteomes" id="UP000031774">
    <property type="component" value="Chromosome"/>
</dbReference>
<dbReference type="SMART" id="SM00382">
    <property type="entry name" value="AAA"/>
    <property type="match status" value="1"/>
</dbReference>
<comment type="subcellular location">
    <subcellularLocation>
        <location evidence="1">Cell membrane</location>
        <topology evidence="1">Peripheral membrane protein</topology>
        <orientation evidence="1">Cytoplasmic side</orientation>
    </subcellularLocation>
</comment>
<dbReference type="Pfam" id="PF00005">
    <property type="entry name" value="ABC_tran"/>
    <property type="match status" value="1"/>
</dbReference>
<dbReference type="GO" id="GO:0016887">
    <property type="term" value="F:ATP hydrolysis activity"/>
    <property type="evidence" value="ECO:0007669"/>
    <property type="project" value="InterPro"/>
</dbReference>